<proteinExistence type="predicted"/>
<dbReference type="WBParaSite" id="nRc.2.0.1.t37068-RA">
    <property type="protein sequence ID" value="nRc.2.0.1.t37068-RA"/>
    <property type="gene ID" value="nRc.2.0.1.g37068"/>
</dbReference>
<evidence type="ECO:0000313" key="1">
    <source>
        <dbReference type="Proteomes" id="UP000887565"/>
    </source>
</evidence>
<accession>A0A915KE49</accession>
<organism evidence="1 2">
    <name type="scientific">Romanomermis culicivorax</name>
    <name type="common">Nematode worm</name>
    <dbReference type="NCBI Taxonomy" id="13658"/>
    <lineage>
        <taxon>Eukaryota</taxon>
        <taxon>Metazoa</taxon>
        <taxon>Ecdysozoa</taxon>
        <taxon>Nematoda</taxon>
        <taxon>Enoplea</taxon>
        <taxon>Dorylaimia</taxon>
        <taxon>Mermithida</taxon>
        <taxon>Mermithoidea</taxon>
        <taxon>Mermithidae</taxon>
        <taxon>Romanomermis</taxon>
    </lineage>
</organism>
<keyword evidence="1" id="KW-1185">Reference proteome</keyword>
<dbReference type="AlphaFoldDB" id="A0A915KE49"/>
<sequence length="94" mass="10896">MLLIEIKGEMRKIWAYKVDQSATVLKDRKIFEADTTLLSCPPGSRPKAPRRNLKPDKWYVICSESSCESCFLDRMKNSVKWDETEYAKLDHAAI</sequence>
<dbReference type="Proteomes" id="UP000887565">
    <property type="component" value="Unplaced"/>
</dbReference>
<protein>
    <submittedName>
        <fullName evidence="2">Uncharacterized protein</fullName>
    </submittedName>
</protein>
<name>A0A915KE49_ROMCU</name>
<reference evidence="2" key="1">
    <citation type="submission" date="2022-11" db="UniProtKB">
        <authorList>
            <consortium name="WormBaseParasite"/>
        </authorList>
    </citation>
    <scope>IDENTIFICATION</scope>
</reference>
<evidence type="ECO:0000313" key="2">
    <source>
        <dbReference type="WBParaSite" id="nRc.2.0.1.t37068-RA"/>
    </source>
</evidence>